<dbReference type="PANTHER" id="PTHR21015:SF22">
    <property type="entry name" value="GLYCOSYLTRANSFERASE"/>
    <property type="match status" value="1"/>
</dbReference>
<feature type="domain" description="Glycosyl transferase family 28 C-terminal" evidence="1">
    <location>
        <begin position="200"/>
        <end position="319"/>
    </location>
</feature>
<protein>
    <recommendedName>
        <fullName evidence="1">Glycosyl transferase family 28 C-terminal domain-containing protein</fullName>
    </recommendedName>
</protein>
<dbReference type="InterPro" id="IPR007235">
    <property type="entry name" value="Glyco_trans_28_C"/>
</dbReference>
<comment type="caution">
    <text evidence="2">The sequence shown here is derived from an EMBL/GenBank/DDBJ whole genome shotgun (WGS) entry which is preliminary data.</text>
</comment>
<reference evidence="2 3" key="1">
    <citation type="journal article" date="2020" name="Nature">
        <title>Bacterial chemolithoautotrophy via manganese oxidation.</title>
        <authorList>
            <person name="Yu H."/>
            <person name="Leadbetter J.R."/>
        </authorList>
    </citation>
    <scope>NUCLEOTIDE SEQUENCE [LARGE SCALE GENOMIC DNA]</scope>
    <source>
        <strain evidence="2 3">Mn-1</strain>
    </source>
</reference>
<keyword evidence="3" id="KW-1185">Reference proteome</keyword>
<gene>
    <name evidence="2" type="ORF">MNODULE_23730</name>
</gene>
<dbReference type="PANTHER" id="PTHR21015">
    <property type="entry name" value="UDP-N-ACETYLGLUCOSAMINE--N-ACETYLMURAMYL-(PENTAPEPTIDE) PYROPHOSPHORYL-UNDECAPRENOL N-ACETYLGLUCOSAMINE TRANSFERASE 1"/>
    <property type="match status" value="1"/>
</dbReference>
<name>A0A7X6IDZ5_9BACT</name>
<evidence type="ECO:0000313" key="3">
    <source>
        <dbReference type="Proteomes" id="UP000534783"/>
    </source>
</evidence>
<dbReference type="SUPFAM" id="SSF53756">
    <property type="entry name" value="UDP-Glycosyltransferase/glycogen phosphorylase"/>
    <property type="match status" value="1"/>
</dbReference>
<dbReference type="Pfam" id="PF04101">
    <property type="entry name" value="Glyco_tran_28_C"/>
    <property type="match status" value="1"/>
</dbReference>
<proteinExistence type="predicted"/>
<sequence length="358" mass="40613">MSGAGDKPLKSPGRFLFQLHNRRGMGHLMRGRNIAAEIRALRPSAEILFYTRSAPPAPWDPDIRLFVENPDRGSRWHDAVLSFSPDVLVYDTLLSGEIRCEPDSPFLRRVYVMRKSKESRQAEIFDNPALDWVDRIVIPHLPEEFSVDLPVSLQRKSIYVGPIVRLPRKETQSALKTKYRIAEGEYLLTSTTGGGGFADHAESFFETVFEVHRRLCPQMPNLRHLVVTGPNFKGSLRPLERMEIVSYEPDLIDLIALSDIVIAEGGYNTVNEIRLTKTPAVFLPSDRKFDDQEERVRSLEEKGLAFVFPERSSTVASEISRLCASASVLEQIRRNYESDRMVIGNRTAAEAIVECIDR</sequence>
<dbReference type="GO" id="GO:0016758">
    <property type="term" value="F:hexosyltransferase activity"/>
    <property type="evidence" value="ECO:0007669"/>
    <property type="project" value="InterPro"/>
</dbReference>
<dbReference type="AlphaFoldDB" id="A0A7X6IDZ5"/>
<dbReference type="EMBL" id="VTOW01000011">
    <property type="protein sequence ID" value="NKE73765.1"/>
    <property type="molecule type" value="Genomic_DNA"/>
</dbReference>
<evidence type="ECO:0000313" key="2">
    <source>
        <dbReference type="EMBL" id="NKE73765.1"/>
    </source>
</evidence>
<accession>A0A7X6IDZ5</accession>
<organism evidence="2 3">
    <name type="scientific">Candidatus Manganitrophus noduliformans</name>
    <dbReference type="NCBI Taxonomy" id="2606439"/>
    <lineage>
        <taxon>Bacteria</taxon>
        <taxon>Pseudomonadati</taxon>
        <taxon>Nitrospirota</taxon>
        <taxon>Nitrospiria</taxon>
        <taxon>Candidatus Troglogloeales</taxon>
        <taxon>Candidatus Manganitrophaceae</taxon>
        <taxon>Candidatus Manganitrophus</taxon>
    </lineage>
</organism>
<evidence type="ECO:0000259" key="1">
    <source>
        <dbReference type="Pfam" id="PF04101"/>
    </source>
</evidence>
<dbReference type="Gene3D" id="3.40.50.2000">
    <property type="entry name" value="Glycogen Phosphorylase B"/>
    <property type="match status" value="1"/>
</dbReference>
<dbReference type="Proteomes" id="UP000534783">
    <property type="component" value="Unassembled WGS sequence"/>
</dbReference>